<dbReference type="Proteomes" id="UP000016543">
    <property type="component" value="Unassembled WGS sequence"/>
</dbReference>
<organism evidence="1 2">
    <name type="scientific">Idiomarina baltica OS145</name>
    <dbReference type="NCBI Taxonomy" id="314276"/>
    <lineage>
        <taxon>Bacteria</taxon>
        <taxon>Pseudomonadati</taxon>
        <taxon>Pseudomonadota</taxon>
        <taxon>Gammaproteobacteria</taxon>
        <taxon>Alteromonadales</taxon>
        <taxon>Idiomarinaceae</taxon>
        <taxon>Idiomarina</taxon>
    </lineage>
</organism>
<keyword evidence="2" id="KW-1185">Reference proteome</keyword>
<sequence length="190" mass="21618">MCDKFLTPELIIQIHYEFHQDYTRSVLKRSIEKSVRSLMNEVCPAKDLGVSKIFWTAGLYAALIGNGDWTTDRKRAVITGLVTAITFLDLNGFHVNANNPSLLSLIESPCMNSTKLGKVLFEQFCGERLEENKIASQTNSSKDITCGYGQQRIKPYSSLKDIITRIRSEFYPLHYDYSIDWDDVIPAVCH</sequence>
<name>A0ABM9WLE8_9GAMM</name>
<evidence type="ECO:0000313" key="1">
    <source>
        <dbReference type="EMBL" id="EAQ31759.1"/>
    </source>
</evidence>
<dbReference type="EMBL" id="AAMX01000012">
    <property type="protein sequence ID" value="EAQ31759.1"/>
    <property type="molecule type" value="Genomic_DNA"/>
</dbReference>
<gene>
    <name evidence="1" type="ORF">OS145_06644</name>
</gene>
<reference evidence="1 2" key="1">
    <citation type="submission" date="2006-01" db="EMBL/GenBank/DDBJ databases">
        <authorList>
            <person name="Brettar I."/>
            <person name="Hofle M."/>
            <person name="Ferriera S."/>
            <person name="Johnson J."/>
            <person name="Kravitz S."/>
            <person name="Halpern A."/>
            <person name="Remington K."/>
            <person name="Beeson K."/>
            <person name="Tran B."/>
            <person name="Rogers Y.-H."/>
            <person name="Friedman R."/>
            <person name="Venter J.C."/>
        </authorList>
    </citation>
    <scope>NUCLEOTIDE SEQUENCE [LARGE SCALE GENOMIC DNA]</scope>
    <source>
        <strain evidence="1 2">OS145</strain>
    </source>
</reference>
<dbReference type="RefSeq" id="WP_006955911.1">
    <property type="nucleotide sequence ID" value="NZ_CH672406.1"/>
</dbReference>
<protein>
    <submittedName>
        <fullName evidence="1">Uncharacterized protein</fullName>
    </submittedName>
</protein>
<evidence type="ECO:0000313" key="2">
    <source>
        <dbReference type="Proteomes" id="UP000016543"/>
    </source>
</evidence>
<proteinExistence type="predicted"/>
<accession>A0ABM9WLE8</accession>
<comment type="caution">
    <text evidence="1">The sequence shown here is derived from an EMBL/GenBank/DDBJ whole genome shotgun (WGS) entry which is preliminary data.</text>
</comment>